<dbReference type="RefSeq" id="WP_124972640.1">
    <property type="nucleotide sequence ID" value="NZ_BDQK01000013.1"/>
</dbReference>
<gene>
    <name evidence="6" type="ORF">AsFPU1_3007</name>
</gene>
<dbReference type="Gene3D" id="3.40.50.1980">
    <property type="entry name" value="Nitrogenase molybdenum iron protein domain"/>
    <property type="match status" value="2"/>
</dbReference>
<keyword evidence="2 4" id="KW-0813">Transport</keyword>
<organism evidence="6 7">
    <name type="scientific">Aphanothece sacrum FPU1</name>
    <dbReference type="NCBI Taxonomy" id="1920663"/>
    <lineage>
        <taxon>Bacteria</taxon>
        <taxon>Bacillati</taxon>
        <taxon>Cyanobacteriota</taxon>
        <taxon>Cyanophyceae</taxon>
        <taxon>Oscillatoriophycideae</taxon>
        <taxon>Chroococcales</taxon>
        <taxon>Aphanothecaceae</taxon>
        <taxon>Aphanothece</taxon>
    </lineage>
</organism>
<dbReference type="GO" id="GO:0030001">
    <property type="term" value="P:metal ion transport"/>
    <property type="evidence" value="ECO:0007669"/>
    <property type="project" value="InterPro"/>
</dbReference>
<evidence type="ECO:0000256" key="5">
    <source>
        <dbReference type="SAM" id="SignalP"/>
    </source>
</evidence>
<dbReference type="InterPro" id="IPR006127">
    <property type="entry name" value="ZnuA-like"/>
</dbReference>
<dbReference type="SUPFAM" id="SSF53807">
    <property type="entry name" value="Helical backbone' metal receptor"/>
    <property type="match status" value="1"/>
</dbReference>
<comment type="caution">
    <text evidence="6">The sequence shown here is derived from an EMBL/GenBank/DDBJ whole genome shotgun (WGS) entry which is preliminary data.</text>
</comment>
<dbReference type="Pfam" id="PF01297">
    <property type="entry name" value="ZnuA"/>
    <property type="match status" value="1"/>
</dbReference>
<evidence type="ECO:0000256" key="3">
    <source>
        <dbReference type="ARBA" id="ARBA00022729"/>
    </source>
</evidence>
<dbReference type="EMBL" id="BDQK01000013">
    <property type="protein sequence ID" value="GBF81589.1"/>
    <property type="molecule type" value="Genomic_DNA"/>
</dbReference>
<sequence>MRYGLKPTLIILLISFGGITSCSQSASLKSSSPEVLDITVSVVPQEYFVKKIGGDRVKINVMVPPGTEPDNYEPKPQQIQALSQADAYIKIGIPFENTWISKIAKEQPKMLMIDSTKGIKRLPMIPHEHHQHEGENQQEDTINSDENTLDPHIWLSPKLVKIQAKTIYDGLVKLDPKNQPEYQANLNKFLQEIEQLDTQIKQNLANIKQRKFIVFHPAWGYFAQQYNLTQIPVEVGGQEPSAAELSQLIKEAKEEQIKVVFAQPELSSQAAKTIAKEINGEVLLISPIAGDWYNNLLKVSQTFSDALKKQ</sequence>
<proteinExistence type="inferred from homology"/>
<dbReference type="OrthoDB" id="9810636at2"/>
<dbReference type="AlphaFoldDB" id="A0A401IK04"/>
<accession>A0A401IK04</accession>
<dbReference type="PANTHER" id="PTHR42953">
    <property type="entry name" value="HIGH-AFFINITY ZINC UPTAKE SYSTEM PROTEIN ZNUA-RELATED"/>
    <property type="match status" value="1"/>
</dbReference>
<name>A0A401IK04_APHSA</name>
<evidence type="ECO:0000256" key="4">
    <source>
        <dbReference type="RuleBase" id="RU003512"/>
    </source>
</evidence>
<evidence type="ECO:0000256" key="2">
    <source>
        <dbReference type="ARBA" id="ARBA00022448"/>
    </source>
</evidence>
<comment type="similarity">
    <text evidence="1 4">Belongs to the bacterial solute-binding protein 9 family.</text>
</comment>
<feature type="signal peptide" evidence="5">
    <location>
        <begin position="1"/>
        <end position="26"/>
    </location>
</feature>
<protein>
    <submittedName>
        <fullName evidence="6">Cation ABC transporter substrate-binding protein</fullName>
    </submittedName>
</protein>
<dbReference type="GO" id="GO:0007155">
    <property type="term" value="P:cell adhesion"/>
    <property type="evidence" value="ECO:0007669"/>
    <property type="project" value="InterPro"/>
</dbReference>
<feature type="chain" id="PRO_5019569267" evidence="5">
    <location>
        <begin position="27"/>
        <end position="310"/>
    </location>
</feature>
<dbReference type="Proteomes" id="UP000287247">
    <property type="component" value="Unassembled WGS sequence"/>
</dbReference>
<dbReference type="PROSITE" id="PS51257">
    <property type="entry name" value="PROKAR_LIPOPROTEIN"/>
    <property type="match status" value="1"/>
</dbReference>
<dbReference type="PANTHER" id="PTHR42953:SF3">
    <property type="entry name" value="HIGH-AFFINITY ZINC UPTAKE SYSTEM PROTEIN ZNUA"/>
    <property type="match status" value="1"/>
</dbReference>
<dbReference type="PRINTS" id="PR00690">
    <property type="entry name" value="ADHESNFAMILY"/>
</dbReference>
<reference evidence="7" key="1">
    <citation type="submission" date="2017-05" db="EMBL/GenBank/DDBJ databases">
        <title>Physiological properties and genetic analysis related to exopolysaccharide production of fresh-water unicellular cyanobacterium Aphanothece sacrum, Suizenji Nori, that has been cultured as a food source in Japan.</title>
        <authorList>
            <person name="Kanesaki Y."/>
            <person name="Yoshikawa S."/>
            <person name="Ohki K."/>
        </authorList>
    </citation>
    <scope>NUCLEOTIDE SEQUENCE [LARGE SCALE GENOMIC DNA]</scope>
    <source>
        <strain evidence="7">FPU1</strain>
    </source>
</reference>
<keyword evidence="3 5" id="KW-0732">Signal</keyword>
<dbReference type="GO" id="GO:0046872">
    <property type="term" value="F:metal ion binding"/>
    <property type="evidence" value="ECO:0007669"/>
    <property type="project" value="InterPro"/>
</dbReference>
<evidence type="ECO:0000313" key="6">
    <source>
        <dbReference type="EMBL" id="GBF81589.1"/>
    </source>
</evidence>
<evidence type="ECO:0000313" key="7">
    <source>
        <dbReference type="Proteomes" id="UP000287247"/>
    </source>
</evidence>
<evidence type="ECO:0000256" key="1">
    <source>
        <dbReference type="ARBA" id="ARBA00011028"/>
    </source>
</evidence>
<keyword evidence="7" id="KW-1185">Reference proteome</keyword>
<dbReference type="InterPro" id="IPR050492">
    <property type="entry name" value="Bact_metal-bind_prot9"/>
</dbReference>
<dbReference type="InterPro" id="IPR006128">
    <property type="entry name" value="Lipoprotein_PsaA-like"/>
</dbReference>